<dbReference type="SUPFAM" id="SSF51735">
    <property type="entry name" value="NAD(P)-binding Rossmann-fold domains"/>
    <property type="match status" value="1"/>
</dbReference>
<dbReference type="FunFam" id="3.40.50.720:FF:000084">
    <property type="entry name" value="Short-chain dehydrogenase reductase"/>
    <property type="match status" value="1"/>
</dbReference>
<dbReference type="InterPro" id="IPR036291">
    <property type="entry name" value="NAD(P)-bd_dom_sf"/>
</dbReference>
<keyword evidence="4" id="KW-1185">Reference proteome</keyword>
<comment type="similarity">
    <text evidence="1">Belongs to the short-chain dehydrogenases/reductases (SDR) family.</text>
</comment>
<name>A0A1H8XY03_9PSEU</name>
<organism evidence="3 4">
    <name type="scientific">Amycolatopsis saalfeldensis</name>
    <dbReference type="NCBI Taxonomy" id="394193"/>
    <lineage>
        <taxon>Bacteria</taxon>
        <taxon>Bacillati</taxon>
        <taxon>Actinomycetota</taxon>
        <taxon>Actinomycetes</taxon>
        <taxon>Pseudonocardiales</taxon>
        <taxon>Pseudonocardiaceae</taxon>
        <taxon>Amycolatopsis</taxon>
    </lineage>
</organism>
<dbReference type="OrthoDB" id="20590at2"/>
<protein>
    <submittedName>
        <fullName evidence="3">NAD(P)-dependent dehydrogenase, short-chain alcohol dehydrogenase family</fullName>
    </submittedName>
</protein>
<gene>
    <name evidence="3" type="ORF">SAMN04489732_109278</name>
</gene>
<evidence type="ECO:0000313" key="3">
    <source>
        <dbReference type="EMBL" id="SEP44677.1"/>
    </source>
</evidence>
<evidence type="ECO:0000256" key="1">
    <source>
        <dbReference type="ARBA" id="ARBA00006484"/>
    </source>
</evidence>
<sequence>MADQVRTARGGALAGYAALVTGGGTGIGKACAARLAADGAVVTICGRTEKRLVAAAEEIGKSAADGGSVRYVVADVTSEEDVRAAVAAAAEPTGGLDACVANAGGDAEYTQPLHLQDVGIYSSVLELNVVGTLLSIKHTLPLLVASGHGSFVGMSSIAGHQTHPYFGAYTAGKAGVEALIRNAADEYGPTQTRFNAVRPGFITTEIMEQVPRDSPVYASYLDQTPMRDVGAPEDVANLVRFLIGPESRWITGQAINVDGGNGLRGGPDFSSWIKGNPDQDTILARKPLES</sequence>
<dbReference type="PANTHER" id="PTHR24321:SF8">
    <property type="entry name" value="ESTRADIOL 17-BETA-DEHYDROGENASE 8-RELATED"/>
    <property type="match status" value="1"/>
</dbReference>
<dbReference type="STRING" id="394193.SAMN04489732_109278"/>
<evidence type="ECO:0000313" key="4">
    <source>
        <dbReference type="Proteomes" id="UP000198582"/>
    </source>
</evidence>
<dbReference type="Gene3D" id="3.40.50.720">
    <property type="entry name" value="NAD(P)-binding Rossmann-like Domain"/>
    <property type="match status" value="1"/>
</dbReference>
<dbReference type="PROSITE" id="PS00061">
    <property type="entry name" value="ADH_SHORT"/>
    <property type="match status" value="1"/>
</dbReference>
<keyword evidence="2" id="KW-0560">Oxidoreductase</keyword>
<reference evidence="3 4" key="1">
    <citation type="submission" date="2016-10" db="EMBL/GenBank/DDBJ databases">
        <authorList>
            <person name="de Groot N.N."/>
        </authorList>
    </citation>
    <scope>NUCLEOTIDE SEQUENCE [LARGE SCALE GENOMIC DNA]</scope>
    <source>
        <strain evidence="3 4">DSM 44993</strain>
    </source>
</reference>
<dbReference type="GO" id="GO:0016491">
    <property type="term" value="F:oxidoreductase activity"/>
    <property type="evidence" value="ECO:0007669"/>
    <property type="project" value="UniProtKB-KW"/>
</dbReference>
<proteinExistence type="inferred from homology"/>
<dbReference type="CDD" id="cd05233">
    <property type="entry name" value="SDR_c"/>
    <property type="match status" value="1"/>
</dbReference>
<evidence type="ECO:0000256" key="2">
    <source>
        <dbReference type="ARBA" id="ARBA00023002"/>
    </source>
</evidence>
<dbReference type="InterPro" id="IPR002347">
    <property type="entry name" value="SDR_fam"/>
</dbReference>
<dbReference type="Pfam" id="PF13561">
    <property type="entry name" value="adh_short_C2"/>
    <property type="match status" value="1"/>
</dbReference>
<accession>A0A1H8XY03</accession>
<dbReference type="Proteomes" id="UP000198582">
    <property type="component" value="Unassembled WGS sequence"/>
</dbReference>
<dbReference type="PRINTS" id="PR00081">
    <property type="entry name" value="GDHRDH"/>
</dbReference>
<dbReference type="AlphaFoldDB" id="A0A1H8XY03"/>
<dbReference type="PANTHER" id="PTHR24321">
    <property type="entry name" value="DEHYDROGENASES, SHORT CHAIN"/>
    <property type="match status" value="1"/>
</dbReference>
<dbReference type="EMBL" id="FOEF01000009">
    <property type="protein sequence ID" value="SEP44677.1"/>
    <property type="molecule type" value="Genomic_DNA"/>
</dbReference>
<dbReference type="InterPro" id="IPR020904">
    <property type="entry name" value="Sc_DH/Rdtase_CS"/>
</dbReference>